<evidence type="ECO:0000256" key="7">
    <source>
        <dbReference type="ARBA" id="ARBA00047552"/>
    </source>
</evidence>
<evidence type="ECO:0000256" key="2">
    <source>
        <dbReference type="ARBA" id="ARBA00022598"/>
    </source>
</evidence>
<dbReference type="GO" id="GO:0006438">
    <property type="term" value="P:valyl-tRNA aminoacylation"/>
    <property type="evidence" value="ECO:0007669"/>
    <property type="project" value="UniProtKB-UniRule"/>
</dbReference>
<evidence type="ECO:0000256" key="9">
    <source>
        <dbReference type="SAM" id="MobiDB-lite"/>
    </source>
</evidence>
<evidence type="ECO:0000256" key="5">
    <source>
        <dbReference type="ARBA" id="ARBA00022917"/>
    </source>
</evidence>
<feature type="region of interest" description="Disordered" evidence="9">
    <location>
        <begin position="1"/>
        <end position="71"/>
    </location>
</feature>
<keyword evidence="5 8" id="KW-0648">Protein biosynthesis</keyword>
<keyword evidence="13" id="KW-1185">Reference proteome</keyword>
<comment type="catalytic activity">
    <reaction evidence="7 8">
        <text>tRNA(Val) + L-valine + ATP = L-valyl-tRNA(Val) + AMP + diphosphate</text>
        <dbReference type="Rhea" id="RHEA:10704"/>
        <dbReference type="Rhea" id="RHEA-COMP:9672"/>
        <dbReference type="Rhea" id="RHEA-COMP:9708"/>
        <dbReference type="ChEBI" id="CHEBI:30616"/>
        <dbReference type="ChEBI" id="CHEBI:33019"/>
        <dbReference type="ChEBI" id="CHEBI:57762"/>
        <dbReference type="ChEBI" id="CHEBI:78442"/>
        <dbReference type="ChEBI" id="CHEBI:78537"/>
        <dbReference type="ChEBI" id="CHEBI:456215"/>
        <dbReference type="EC" id="6.1.1.9"/>
    </reaction>
</comment>
<dbReference type="PANTHER" id="PTHR11946:SF93">
    <property type="entry name" value="VALINE--TRNA LIGASE, CHLOROPLASTIC_MITOCHONDRIAL 2"/>
    <property type="match status" value="1"/>
</dbReference>
<comment type="caution">
    <text evidence="12">The sequence shown here is derived from an EMBL/GenBank/DDBJ whole genome shotgun (WGS) entry which is preliminary data.</text>
</comment>
<dbReference type="SUPFAM" id="SSF50677">
    <property type="entry name" value="ValRS/IleRS/LeuRS editing domain"/>
    <property type="match status" value="1"/>
</dbReference>
<dbReference type="GO" id="GO:0004832">
    <property type="term" value="F:valine-tRNA ligase activity"/>
    <property type="evidence" value="ECO:0007669"/>
    <property type="project" value="UniProtKB-UniRule"/>
</dbReference>
<dbReference type="InterPro" id="IPR001412">
    <property type="entry name" value="aa-tRNA-synth_I_CS"/>
</dbReference>
<dbReference type="RefSeq" id="WP_141465754.1">
    <property type="nucleotide sequence ID" value="NZ_RBZW01000055.1"/>
</dbReference>
<comment type="similarity">
    <text evidence="8">Belongs to the class-I aminoacyl-tRNA synthetase family. ValS type 2 subfamily.</text>
</comment>
<dbReference type="InterPro" id="IPR013155">
    <property type="entry name" value="M/V/L/I-tRNA-synth_anticd-bd"/>
</dbReference>
<evidence type="ECO:0000256" key="3">
    <source>
        <dbReference type="ARBA" id="ARBA00022741"/>
    </source>
</evidence>
<evidence type="ECO:0000313" key="13">
    <source>
        <dbReference type="Proteomes" id="UP000318864"/>
    </source>
</evidence>
<dbReference type="PRINTS" id="PR00986">
    <property type="entry name" value="TRNASYNTHVAL"/>
</dbReference>
<keyword evidence="4 8" id="KW-0067">ATP-binding</keyword>
<dbReference type="GO" id="GO:0005829">
    <property type="term" value="C:cytosol"/>
    <property type="evidence" value="ECO:0007669"/>
    <property type="project" value="TreeGrafter"/>
</dbReference>
<dbReference type="NCBIfam" id="NF009687">
    <property type="entry name" value="PRK13208.1"/>
    <property type="match status" value="1"/>
</dbReference>
<dbReference type="InterPro" id="IPR009080">
    <property type="entry name" value="tRNAsynth_Ia_anticodon-bd"/>
</dbReference>
<feature type="domain" description="Aminoacyl-tRNA synthetase class Ia" evidence="10">
    <location>
        <begin position="72"/>
        <end position="634"/>
    </location>
</feature>
<evidence type="ECO:0000259" key="11">
    <source>
        <dbReference type="Pfam" id="PF08264"/>
    </source>
</evidence>
<evidence type="ECO:0000313" key="12">
    <source>
        <dbReference type="EMBL" id="THE63907.1"/>
    </source>
</evidence>
<protein>
    <recommendedName>
        <fullName evidence="8">Valine--tRNA ligase</fullName>
        <ecNumber evidence="8">6.1.1.9</ecNumber>
    </recommendedName>
    <alternativeName>
        <fullName evidence="8">Valyl-tRNA synthetase</fullName>
        <shortName evidence="8">ValRS</shortName>
    </alternativeName>
</protein>
<feature type="short sequence motif" description="'HIGH' region" evidence="8">
    <location>
        <begin position="103"/>
        <end position="113"/>
    </location>
</feature>
<comment type="domain">
    <text evidence="8">ValRS has two distinct active sites: one for aminoacylation and one for editing. The misactivated threonine is translocated from the active site to the editing site.</text>
</comment>
<keyword evidence="3 8" id="KW-0547">Nucleotide-binding</keyword>
<evidence type="ECO:0000256" key="6">
    <source>
        <dbReference type="ARBA" id="ARBA00023146"/>
    </source>
</evidence>
<dbReference type="EC" id="6.1.1.9" evidence="8"/>
<dbReference type="InterPro" id="IPR009008">
    <property type="entry name" value="Val/Leu/Ile-tRNA-synth_edit"/>
</dbReference>
<dbReference type="InterPro" id="IPR002303">
    <property type="entry name" value="Valyl-tRNA_ligase"/>
</dbReference>
<dbReference type="PANTHER" id="PTHR11946">
    <property type="entry name" value="VALYL-TRNA SYNTHETASES"/>
    <property type="match status" value="1"/>
</dbReference>
<dbReference type="SUPFAM" id="SSF47323">
    <property type="entry name" value="Anticodon-binding domain of a subclass of class I aminoacyl-tRNA synthetases"/>
    <property type="match status" value="1"/>
</dbReference>
<keyword evidence="1 8" id="KW-0963">Cytoplasm</keyword>
<feature type="region of interest" description="Disordered" evidence="9">
    <location>
        <begin position="886"/>
        <end position="911"/>
    </location>
</feature>
<feature type="domain" description="Methionyl/Valyl/Leucyl/Isoleucyl-tRNA synthetase anticodon-binding" evidence="11">
    <location>
        <begin position="677"/>
        <end position="821"/>
    </location>
</feature>
<dbReference type="AlphaFoldDB" id="A0A4V3VL17"/>
<comment type="subcellular location">
    <subcellularLocation>
        <location evidence="8">Cytoplasm</location>
    </subcellularLocation>
</comment>
<dbReference type="Gene3D" id="1.10.730.10">
    <property type="entry name" value="Isoleucyl-tRNA Synthetase, Domain 1"/>
    <property type="match status" value="1"/>
</dbReference>
<dbReference type="OrthoDB" id="23906at2157"/>
<dbReference type="GO" id="GO:0005524">
    <property type="term" value="F:ATP binding"/>
    <property type="evidence" value="ECO:0007669"/>
    <property type="project" value="UniProtKB-UniRule"/>
</dbReference>
<dbReference type="PROSITE" id="PS00178">
    <property type="entry name" value="AA_TRNA_LIGASE_I"/>
    <property type="match status" value="1"/>
</dbReference>
<dbReference type="InterPro" id="IPR033705">
    <property type="entry name" value="Anticodon_Ia_Val"/>
</dbReference>
<dbReference type="Gene3D" id="3.40.50.620">
    <property type="entry name" value="HUPs"/>
    <property type="match status" value="2"/>
</dbReference>
<dbReference type="CDD" id="cd07962">
    <property type="entry name" value="Anticodon_Ia_Val"/>
    <property type="match status" value="1"/>
</dbReference>
<dbReference type="InterPro" id="IPR022874">
    <property type="entry name" value="Valine-tRNA_ligase_type_2"/>
</dbReference>
<dbReference type="Proteomes" id="UP000318864">
    <property type="component" value="Unassembled WGS sequence"/>
</dbReference>
<evidence type="ECO:0000259" key="10">
    <source>
        <dbReference type="Pfam" id="PF00133"/>
    </source>
</evidence>
<dbReference type="Pfam" id="PF00133">
    <property type="entry name" value="tRNA-synt_1"/>
    <property type="match status" value="1"/>
</dbReference>
<evidence type="ECO:0000256" key="8">
    <source>
        <dbReference type="HAMAP-Rule" id="MF_02005"/>
    </source>
</evidence>
<name>A0A4V3VL17_9EURY</name>
<dbReference type="InterPro" id="IPR014729">
    <property type="entry name" value="Rossmann-like_a/b/a_fold"/>
</dbReference>
<gene>
    <name evidence="8" type="primary">valS</name>
    <name evidence="12" type="ORF">D8Y22_16440</name>
</gene>
<evidence type="ECO:0000256" key="4">
    <source>
        <dbReference type="ARBA" id="ARBA00022840"/>
    </source>
</evidence>
<sequence length="950" mass="108143">MAPTRIHRATASYSHDRPTISTFDLDAPTTPPPGGESMSTDAPEQADDGDAARDQEPSLEGGYDPEAVESRWQDRWVDEGVYAYDGDPDQDPNTTYAIDTPPPTVSGSLHMGHLYGSTLQDFAARFQRMHDGDVLFPFGYDDNGIASERLTEQELDIRHQDYERREFQERCREVCTEYEAEFTDKMQNLGTSIDWDNTYKTIEPRVQRISQLSFLDLYEKGREYRKKAPAIWCPECETAISQVEMEDDERGSHFNDIAFEIASEGTDRDEFVISTTRPELIPACVSVFVHPDDEDNQDLVGETARIPIFGHEVPIIEDDRVDMEKGSGVVMCCTFGDQNDIEWYQAHDLPLRVAIDESATMTDLAGDYEGMSTVEAREAIVEDLEDEGYLRDRWEISHAVQVHERCDTAVEYRVSKQWYVEILDHKDEYLEAGREMDWYPEKMFTRYRHWIEGLEWDWLISRQRDSGIPFPVWYCEACDNEIMAEKGDLPVDPLSDEPPVDVCPECGHDEFEPEEDVFDTWATSSLTPLINAGWDWDEASEAFTMDKPELYPFDLRPQGHDIISFWLFHTIVKCYEHTSEVPFDATLINGHVLDENREKMSKSRGNVVAPDEVLAEYPVDAVRFWAASAAVGDDFPYQEKDLRAGEKLLRKLWNASKLVDTLAPADPEEPDDLEAIDRWLLAELDDAVAELTDQLAEYEFAKARDRLRTFFWNTFCDDYLEIAKGREDNPSTQYALRTAHRTFLELWAPFLPHVTEEIWQAVYADDSTGDLETSSIHTRDWPDPQGYDADLEAGETAMEVISALRRYKSENQLPLNADLESVAVYGAVDGFADAIQNVMHVEELTVLEDQPEITTEVAAIDLDYSQVGPQYGEKVGEIDAGIESGEYEIDEDREARSASEGSSGDEPREGNVLRVAGEELEDDLFEVELERTYSGAGEMIETETAVVILE</sequence>
<feature type="binding site" evidence="8">
    <location>
        <position position="602"/>
    </location>
    <ligand>
        <name>ATP</name>
        <dbReference type="ChEBI" id="CHEBI:30616"/>
    </ligand>
</feature>
<comment type="function">
    <text evidence="8">Catalyzes the attachment of valine to tRNA(Val). As ValRS can inadvertently accommodate and process structurally similar amino acids such as threonine, to avoid such errors, it has a 'posttransfer' editing activity that hydrolyzes mischarged Thr-tRNA(Val) in a tRNA-dependent manner.</text>
</comment>
<dbReference type="Pfam" id="PF08264">
    <property type="entry name" value="Anticodon_1"/>
    <property type="match status" value="1"/>
</dbReference>
<feature type="short sequence motif" description="'KMSKS' region" evidence="8">
    <location>
        <begin position="599"/>
        <end position="603"/>
    </location>
</feature>
<accession>A0A4V3VL17</accession>
<keyword evidence="2 8" id="KW-0436">Ligase</keyword>
<dbReference type="SUPFAM" id="SSF52374">
    <property type="entry name" value="Nucleotidylyl transferase"/>
    <property type="match status" value="1"/>
</dbReference>
<dbReference type="EMBL" id="RBZW01000055">
    <property type="protein sequence ID" value="THE63907.1"/>
    <property type="molecule type" value="Genomic_DNA"/>
</dbReference>
<keyword evidence="6 8" id="KW-0030">Aminoacyl-tRNA synthetase</keyword>
<dbReference type="GO" id="GO:0002161">
    <property type="term" value="F:aminoacyl-tRNA deacylase activity"/>
    <property type="evidence" value="ECO:0007669"/>
    <property type="project" value="InterPro"/>
</dbReference>
<dbReference type="HAMAP" id="MF_02005">
    <property type="entry name" value="Val_tRNA_synth_type2"/>
    <property type="match status" value="1"/>
</dbReference>
<reference evidence="12 13" key="1">
    <citation type="submission" date="2018-10" db="EMBL/GenBank/DDBJ databases">
        <title>Natronolimnobius sp. XQ-INN 246 isolated from Inner Mongolia Autonomous Region of China.</title>
        <authorList>
            <person name="Xue Q."/>
        </authorList>
    </citation>
    <scope>NUCLEOTIDE SEQUENCE [LARGE SCALE GENOMIC DNA]</scope>
    <source>
        <strain evidence="12 13">XQ-INN 246</strain>
    </source>
</reference>
<proteinExistence type="inferred from homology"/>
<dbReference type="NCBIfam" id="TIGR00422">
    <property type="entry name" value="valS"/>
    <property type="match status" value="1"/>
</dbReference>
<organism evidence="12 13">
    <name type="scientific">Salinadaptatus halalkaliphilus</name>
    <dbReference type="NCBI Taxonomy" id="2419781"/>
    <lineage>
        <taxon>Archaea</taxon>
        <taxon>Methanobacteriati</taxon>
        <taxon>Methanobacteriota</taxon>
        <taxon>Stenosarchaea group</taxon>
        <taxon>Halobacteria</taxon>
        <taxon>Halobacteriales</taxon>
        <taxon>Natrialbaceae</taxon>
        <taxon>Salinadaptatus</taxon>
    </lineage>
</organism>
<evidence type="ECO:0000256" key="1">
    <source>
        <dbReference type="ARBA" id="ARBA00022490"/>
    </source>
</evidence>
<dbReference type="InterPro" id="IPR002300">
    <property type="entry name" value="aa-tRNA-synth_Ia"/>
</dbReference>